<accession>X1B1N8</accession>
<gene>
    <name evidence="1" type="ORF">S01H4_22986</name>
</gene>
<proteinExistence type="predicted"/>
<organism evidence="1">
    <name type="scientific">marine sediment metagenome</name>
    <dbReference type="NCBI Taxonomy" id="412755"/>
    <lineage>
        <taxon>unclassified sequences</taxon>
        <taxon>metagenomes</taxon>
        <taxon>ecological metagenomes</taxon>
    </lineage>
</organism>
<protein>
    <recommendedName>
        <fullName evidence="2">Alkyl hydroperoxide reductase subunit C/ Thiol specific antioxidant domain-containing protein</fullName>
    </recommendedName>
</protein>
<name>X1B1N8_9ZZZZ</name>
<evidence type="ECO:0008006" key="2">
    <source>
        <dbReference type="Google" id="ProtNLM"/>
    </source>
</evidence>
<evidence type="ECO:0000313" key="1">
    <source>
        <dbReference type="EMBL" id="GAG89674.1"/>
    </source>
</evidence>
<dbReference type="EMBL" id="BART01010608">
    <property type="protein sequence ID" value="GAG89674.1"/>
    <property type="molecule type" value="Genomic_DNA"/>
</dbReference>
<comment type="caution">
    <text evidence="1">The sequence shown here is derived from an EMBL/GenBank/DDBJ whole genome shotgun (WGS) entry which is preliminary data.</text>
</comment>
<sequence>MNNMNEEPPRPSGLPAGSIAPIFDTKDIYGKEMNLENLLEEYDGVLIDFFRGNW</sequence>
<reference evidence="1" key="1">
    <citation type="journal article" date="2014" name="Front. Microbiol.">
        <title>High frequency of phylogenetically diverse reductive dehalogenase-homologous genes in deep subseafloor sedimentary metagenomes.</title>
        <authorList>
            <person name="Kawai M."/>
            <person name="Futagami T."/>
            <person name="Toyoda A."/>
            <person name="Takaki Y."/>
            <person name="Nishi S."/>
            <person name="Hori S."/>
            <person name="Arai W."/>
            <person name="Tsubouchi T."/>
            <person name="Morono Y."/>
            <person name="Uchiyama I."/>
            <person name="Ito T."/>
            <person name="Fujiyama A."/>
            <person name="Inagaki F."/>
            <person name="Takami H."/>
        </authorList>
    </citation>
    <scope>NUCLEOTIDE SEQUENCE</scope>
    <source>
        <strain evidence="1">Expedition CK06-06</strain>
    </source>
</reference>
<dbReference type="AlphaFoldDB" id="X1B1N8"/>